<dbReference type="EMBL" id="KL197758">
    <property type="protein sequence ID" value="KDQ50625.1"/>
    <property type="molecule type" value="Genomic_DNA"/>
</dbReference>
<reference evidence="3" key="1">
    <citation type="journal article" date="2014" name="Proc. Natl. Acad. Sci. U.S.A.">
        <title>Extensive sampling of basidiomycete genomes demonstrates inadequacy of the white-rot/brown-rot paradigm for wood decay fungi.</title>
        <authorList>
            <person name="Riley R."/>
            <person name="Salamov A.A."/>
            <person name="Brown D.W."/>
            <person name="Nagy L.G."/>
            <person name="Floudas D."/>
            <person name="Held B.W."/>
            <person name="Levasseur A."/>
            <person name="Lombard V."/>
            <person name="Morin E."/>
            <person name="Otillar R."/>
            <person name="Lindquist E.A."/>
            <person name="Sun H."/>
            <person name="LaButti K.M."/>
            <person name="Schmutz J."/>
            <person name="Jabbour D."/>
            <person name="Luo H."/>
            <person name="Baker S.E."/>
            <person name="Pisabarro A.G."/>
            <person name="Walton J.D."/>
            <person name="Blanchette R.A."/>
            <person name="Henrissat B."/>
            <person name="Martin F."/>
            <person name="Cullen D."/>
            <person name="Hibbett D.S."/>
            <person name="Grigoriev I.V."/>
        </authorList>
    </citation>
    <scope>NUCLEOTIDE SEQUENCE [LARGE SCALE GENOMIC DNA]</scope>
    <source>
        <strain evidence="3">MUCL 33604</strain>
    </source>
</reference>
<name>A0A067P9X3_9AGAM</name>
<keyword evidence="1" id="KW-1133">Transmembrane helix</keyword>
<keyword evidence="1" id="KW-0472">Membrane</keyword>
<keyword evidence="3" id="KW-1185">Reference proteome</keyword>
<dbReference type="HOGENOM" id="CLU_1768362_0_0_1"/>
<evidence type="ECO:0000313" key="2">
    <source>
        <dbReference type="EMBL" id="KDQ50625.1"/>
    </source>
</evidence>
<accession>A0A067P9X3</accession>
<evidence type="ECO:0000313" key="3">
    <source>
        <dbReference type="Proteomes" id="UP000027265"/>
    </source>
</evidence>
<gene>
    <name evidence="2" type="ORF">JAAARDRAFT_74131</name>
</gene>
<dbReference type="AlphaFoldDB" id="A0A067P9X3"/>
<keyword evidence="1" id="KW-0812">Transmembrane</keyword>
<protein>
    <submittedName>
        <fullName evidence="2">Uncharacterized protein</fullName>
    </submittedName>
</protein>
<proteinExistence type="predicted"/>
<organism evidence="2 3">
    <name type="scientific">Jaapia argillacea MUCL 33604</name>
    <dbReference type="NCBI Taxonomy" id="933084"/>
    <lineage>
        <taxon>Eukaryota</taxon>
        <taxon>Fungi</taxon>
        <taxon>Dikarya</taxon>
        <taxon>Basidiomycota</taxon>
        <taxon>Agaricomycotina</taxon>
        <taxon>Agaricomycetes</taxon>
        <taxon>Agaricomycetidae</taxon>
        <taxon>Jaapiales</taxon>
        <taxon>Jaapiaceae</taxon>
        <taxon>Jaapia</taxon>
    </lineage>
</organism>
<sequence length="147" mass="16350">MWIKKCIGRENKNGDDHSLQDWPVIAQRALTGYFSVVLCLCYVIDHIIAFLLCLSWSMAMLYTLFVLWVVLPFTLINGLIWVVATLFAKTIGAAVAILGLVLGLGGVLRLPVSLFRNRGWGLDWATRLGDLVLKRIGIPPSDSPTHE</sequence>
<feature type="transmembrane region" description="Helical" evidence="1">
    <location>
        <begin position="90"/>
        <end position="108"/>
    </location>
</feature>
<dbReference type="Proteomes" id="UP000027265">
    <property type="component" value="Unassembled WGS sequence"/>
</dbReference>
<evidence type="ECO:0000256" key="1">
    <source>
        <dbReference type="SAM" id="Phobius"/>
    </source>
</evidence>
<feature type="transmembrane region" description="Helical" evidence="1">
    <location>
        <begin position="32"/>
        <end position="54"/>
    </location>
</feature>
<dbReference type="InParanoid" id="A0A067P9X3"/>
<feature type="transmembrane region" description="Helical" evidence="1">
    <location>
        <begin position="61"/>
        <end position="84"/>
    </location>
</feature>